<proteinExistence type="predicted"/>
<keyword evidence="3" id="KW-1185">Reference proteome</keyword>
<accession>A0A2V0PDY7</accession>
<feature type="chain" id="PRO_5015933722" evidence="1">
    <location>
        <begin position="29"/>
        <end position="408"/>
    </location>
</feature>
<name>A0A2V0PDY7_9CHLO</name>
<dbReference type="OrthoDB" id="530384at2759"/>
<organism evidence="2 3">
    <name type="scientific">Raphidocelis subcapitata</name>
    <dbReference type="NCBI Taxonomy" id="307507"/>
    <lineage>
        <taxon>Eukaryota</taxon>
        <taxon>Viridiplantae</taxon>
        <taxon>Chlorophyta</taxon>
        <taxon>core chlorophytes</taxon>
        <taxon>Chlorophyceae</taxon>
        <taxon>CS clade</taxon>
        <taxon>Sphaeropleales</taxon>
        <taxon>Selenastraceae</taxon>
        <taxon>Raphidocelis</taxon>
    </lineage>
</organism>
<dbReference type="InParanoid" id="A0A2V0PDY7"/>
<keyword evidence="1" id="KW-0732">Signal</keyword>
<reference evidence="2 3" key="1">
    <citation type="journal article" date="2018" name="Sci. Rep.">
        <title>Raphidocelis subcapitata (=Pseudokirchneriella subcapitata) provides an insight into genome evolution and environmental adaptations in the Sphaeropleales.</title>
        <authorList>
            <person name="Suzuki S."/>
            <person name="Yamaguchi H."/>
            <person name="Nakajima N."/>
            <person name="Kawachi M."/>
        </authorList>
    </citation>
    <scope>NUCLEOTIDE SEQUENCE [LARGE SCALE GENOMIC DNA]</scope>
    <source>
        <strain evidence="2 3">NIES-35</strain>
    </source>
</reference>
<dbReference type="AlphaFoldDB" id="A0A2V0PDY7"/>
<evidence type="ECO:0000313" key="3">
    <source>
        <dbReference type="Proteomes" id="UP000247498"/>
    </source>
</evidence>
<sequence>MAASGRWRGRARALALFGLLGLLGAASAQSAASDRQVQQANNKGNCGGLGQPCCCDVADLGRNDCCTARDHSCFKFDLGPGPAMGMCMPHDAPQGCGQEGGPCCVASRANRFEITCGEGLRCVAPEDFYYRSTAQHAKLAANFGGAYHDPKVMGVCKRNVECNKAFSPCGMNECPGTDINCPSGFYCANYADATVGDRCLPLPEDAGKSGGRCLPNNFPDAPINTMPGAQNARAPPYCLGADDVCFTFTGPPVLRSRSFLNVFDPSNVKKTASRIWGTKCITVPKVCGGVGQVCCPGASDAVTTDKPLPSYGKAWAGRPCDDTQTQEGAFCNGQWTALGGPLSGTCVANTAGCNDVGNKCCIRTTADKAERYCQAGPNGKRAYCLFTDNVCTECPKEANTLLDLFICT</sequence>
<dbReference type="STRING" id="307507.A0A2V0PDY7"/>
<protein>
    <submittedName>
        <fullName evidence="2">Uncharacterized protein</fullName>
    </submittedName>
</protein>
<evidence type="ECO:0000256" key="1">
    <source>
        <dbReference type="SAM" id="SignalP"/>
    </source>
</evidence>
<feature type="signal peptide" evidence="1">
    <location>
        <begin position="1"/>
        <end position="28"/>
    </location>
</feature>
<dbReference type="Proteomes" id="UP000247498">
    <property type="component" value="Unassembled WGS sequence"/>
</dbReference>
<evidence type="ECO:0000313" key="2">
    <source>
        <dbReference type="EMBL" id="GBF96113.1"/>
    </source>
</evidence>
<gene>
    <name evidence="2" type="ORF">Rsub_08989</name>
</gene>
<dbReference type="EMBL" id="BDRX01000074">
    <property type="protein sequence ID" value="GBF96113.1"/>
    <property type="molecule type" value="Genomic_DNA"/>
</dbReference>
<comment type="caution">
    <text evidence="2">The sequence shown here is derived from an EMBL/GenBank/DDBJ whole genome shotgun (WGS) entry which is preliminary data.</text>
</comment>